<evidence type="ECO:0000313" key="2">
    <source>
        <dbReference type="Proteomes" id="UP000190074"/>
    </source>
</evidence>
<protein>
    <recommendedName>
        <fullName evidence="3">DNA-binding protein</fullName>
    </recommendedName>
</protein>
<evidence type="ECO:0008006" key="3">
    <source>
        <dbReference type="Google" id="ProtNLM"/>
    </source>
</evidence>
<proteinExistence type="predicted"/>
<reference evidence="1 2" key="1">
    <citation type="submission" date="2016-11" db="EMBL/GenBank/DDBJ databases">
        <authorList>
            <consortium name="Pathogen Informatics"/>
        </authorList>
    </citation>
    <scope>NUCLEOTIDE SEQUENCE [LARGE SCALE GENOMIC DNA]</scope>
    <source>
        <strain evidence="1 2">911</strain>
    </source>
</reference>
<gene>
    <name evidence="1" type="ORF">SAMEA2259716_01354</name>
</gene>
<organism evidence="1 2">
    <name type="scientific">Mycobacteroides abscessus subsp. massiliense</name>
    <dbReference type="NCBI Taxonomy" id="1962118"/>
    <lineage>
        <taxon>Bacteria</taxon>
        <taxon>Bacillati</taxon>
        <taxon>Actinomycetota</taxon>
        <taxon>Actinomycetes</taxon>
        <taxon>Mycobacteriales</taxon>
        <taxon>Mycobacteriaceae</taxon>
        <taxon>Mycobacteroides</taxon>
        <taxon>Mycobacteroides abscessus</taxon>
    </lineage>
</organism>
<sequence length="76" mass="8412">MSISTHPPQGDTPAGQTEWVSKAKAVAYLRNKGFEAVTFETLKGYAYKTGQLPKPKVIGKKAYWRVADLDKLVESL</sequence>
<dbReference type="EMBL" id="FVGW01000002">
    <property type="protein sequence ID" value="SKL70499.1"/>
    <property type="molecule type" value="Genomic_DNA"/>
</dbReference>
<name>A0A1U1GJ30_9MYCO</name>
<evidence type="ECO:0000313" key="1">
    <source>
        <dbReference type="EMBL" id="SKL70499.1"/>
    </source>
</evidence>
<dbReference type="RefSeq" id="WP_005066489.1">
    <property type="nucleotide sequence ID" value="NZ_CP021122.1"/>
</dbReference>
<dbReference type="Proteomes" id="UP000190074">
    <property type="component" value="Unassembled WGS sequence"/>
</dbReference>
<accession>A0A1U1GJ30</accession>
<dbReference type="AlphaFoldDB" id="A0A1U1GJ30"/>